<protein>
    <recommendedName>
        <fullName evidence="6">Methyl-accepting transducer domain-containing protein</fullName>
    </recommendedName>
</protein>
<dbReference type="PROSITE" id="PS50111">
    <property type="entry name" value="CHEMOTAXIS_TRANSDUC_2"/>
    <property type="match status" value="1"/>
</dbReference>
<dbReference type="InterPro" id="IPR051310">
    <property type="entry name" value="MCP_chemotaxis"/>
</dbReference>
<evidence type="ECO:0000256" key="3">
    <source>
        <dbReference type="PROSITE-ProRule" id="PRU00284"/>
    </source>
</evidence>
<name>A0A2N1PKJ3_9BACT</name>
<proteinExistence type="inferred from homology"/>
<feature type="compositionally biased region" description="Low complexity" evidence="4">
    <location>
        <begin position="358"/>
        <end position="370"/>
    </location>
</feature>
<evidence type="ECO:0000256" key="1">
    <source>
        <dbReference type="ARBA" id="ARBA00022500"/>
    </source>
</evidence>
<dbReference type="GO" id="GO:0007165">
    <property type="term" value="P:signal transduction"/>
    <property type="evidence" value="ECO:0007669"/>
    <property type="project" value="UniProtKB-KW"/>
</dbReference>
<dbReference type="AlphaFoldDB" id="A0A2N1PKJ3"/>
<dbReference type="InterPro" id="IPR004089">
    <property type="entry name" value="MCPsignal_dom"/>
</dbReference>
<dbReference type="SMART" id="SM00283">
    <property type="entry name" value="MA"/>
    <property type="match status" value="1"/>
</dbReference>
<evidence type="ECO:0000259" key="6">
    <source>
        <dbReference type="PROSITE" id="PS50111"/>
    </source>
</evidence>
<comment type="similarity">
    <text evidence="2">Belongs to the methyl-accepting chemotaxis (MCP) protein family.</text>
</comment>
<dbReference type="PANTHER" id="PTHR43531">
    <property type="entry name" value="PROTEIN ICFG"/>
    <property type="match status" value="1"/>
</dbReference>
<dbReference type="PANTHER" id="PTHR43531:SF11">
    <property type="entry name" value="METHYL-ACCEPTING CHEMOTAXIS PROTEIN 3"/>
    <property type="match status" value="1"/>
</dbReference>
<keyword evidence="1" id="KW-0145">Chemotaxis</keyword>
<dbReference type="GO" id="GO:0004888">
    <property type="term" value="F:transmembrane signaling receptor activity"/>
    <property type="evidence" value="ECO:0007669"/>
    <property type="project" value="TreeGrafter"/>
</dbReference>
<keyword evidence="3" id="KW-0807">Transducer</keyword>
<dbReference type="Pfam" id="PF00015">
    <property type="entry name" value="MCPsignal"/>
    <property type="match status" value="1"/>
</dbReference>
<feature type="transmembrane region" description="Helical" evidence="5">
    <location>
        <begin position="12"/>
        <end position="34"/>
    </location>
</feature>
<feature type="domain" description="Methyl-accepting transducer" evidence="6">
    <location>
        <begin position="350"/>
        <end position="579"/>
    </location>
</feature>
<accession>A0A2N1PKJ3</accession>
<organism evidence="7 8">
    <name type="scientific">Candidatus Wallbacteria bacterium HGW-Wallbacteria-1</name>
    <dbReference type="NCBI Taxonomy" id="2013854"/>
    <lineage>
        <taxon>Bacteria</taxon>
        <taxon>Candidatus Walliibacteriota</taxon>
    </lineage>
</organism>
<evidence type="ECO:0000256" key="2">
    <source>
        <dbReference type="ARBA" id="ARBA00029447"/>
    </source>
</evidence>
<dbReference type="Gene3D" id="1.10.287.950">
    <property type="entry name" value="Methyl-accepting chemotaxis protein"/>
    <property type="match status" value="1"/>
</dbReference>
<dbReference type="EMBL" id="PGXC01000034">
    <property type="protein sequence ID" value="PKK88802.1"/>
    <property type="molecule type" value="Genomic_DNA"/>
</dbReference>
<keyword evidence="5" id="KW-0812">Transmembrane</keyword>
<feature type="region of interest" description="Disordered" evidence="4">
    <location>
        <begin position="358"/>
        <end position="377"/>
    </location>
</feature>
<sequence length="655" mass="71306">MSKKSRSLGFKIISGYLTIIGLLILVGYAGYYGLGKMSENVMSISDQLEIAKDVNRGIVDAGDAQANSLRMIIYRDATYLEEARKEIDNVKEASKSASAKMKSDENKKKTDNILAAIEEYDRASISWWDTEKAIESAGQKRSKAADNILEEIKAMIEFEINYIENIAVEGKIDHDLLKNLNKVQEVRNSFNRVRLSAQSYQLAITREEQDEVAKEWIAEINVCKSEVAECLTVFKAKRVVDALNIMKSNLDSYIETVTEFRKHKIKQRELQALQKEAADNSLASCRDVRDGVYAFIKIVEKEAKANEANVNKIILSLLLFATLAGIAIGIMLTRNITSSINNVIGNLQTGSEQLSSASVQVSSSSEQMAEGATEQASNLEEVSSSLEEIASMTRQNADNANQASNLMTEASKLVKTGQDSMGKLKTAIDEIKSSSDQTAKIVKTIDEIAFQTNLLALNAAVEAARAGEAGKGFAVVAEEVRNLAQRAGEAARNTAALIEGSAQNSERGVKVSAETSKSLDEITQSSQKIGALVAEIAAASNEQARGLDQLNQAVSQLDQVTQSNAANAEETSSASEELSAQALELDGLVKVLAEIVRGSNDDLRMSTAEHKTVQEKKKKTIIAYSKQTANKQPKGGMVIKPQNVIPLDNDDLKDF</sequence>
<reference evidence="7 8" key="1">
    <citation type="journal article" date="2017" name="ISME J.">
        <title>Potential for microbial H2 and metal transformations associated with novel bacteria and archaea in deep terrestrial subsurface sediments.</title>
        <authorList>
            <person name="Hernsdorf A.W."/>
            <person name="Amano Y."/>
            <person name="Miyakawa K."/>
            <person name="Ise K."/>
            <person name="Suzuki Y."/>
            <person name="Anantharaman K."/>
            <person name="Probst A."/>
            <person name="Burstein D."/>
            <person name="Thomas B.C."/>
            <person name="Banfield J.F."/>
        </authorList>
    </citation>
    <scope>NUCLEOTIDE SEQUENCE [LARGE SCALE GENOMIC DNA]</scope>
    <source>
        <strain evidence="7">HGW-Wallbacteria-1</strain>
    </source>
</reference>
<evidence type="ECO:0000313" key="7">
    <source>
        <dbReference type="EMBL" id="PKK88802.1"/>
    </source>
</evidence>
<evidence type="ECO:0000256" key="4">
    <source>
        <dbReference type="SAM" id="MobiDB-lite"/>
    </source>
</evidence>
<gene>
    <name evidence="7" type="ORF">CVV64_17105</name>
</gene>
<dbReference type="GO" id="GO:0005886">
    <property type="term" value="C:plasma membrane"/>
    <property type="evidence" value="ECO:0007669"/>
    <property type="project" value="TreeGrafter"/>
</dbReference>
<keyword evidence="5" id="KW-1133">Transmembrane helix</keyword>
<dbReference type="CDD" id="cd11386">
    <property type="entry name" value="MCP_signal"/>
    <property type="match status" value="1"/>
</dbReference>
<keyword evidence="5" id="KW-0472">Membrane</keyword>
<dbReference type="Proteomes" id="UP000233256">
    <property type="component" value="Unassembled WGS sequence"/>
</dbReference>
<evidence type="ECO:0000256" key="5">
    <source>
        <dbReference type="SAM" id="Phobius"/>
    </source>
</evidence>
<comment type="caution">
    <text evidence="7">The sequence shown here is derived from an EMBL/GenBank/DDBJ whole genome shotgun (WGS) entry which is preliminary data.</text>
</comment>
<dbReference type="SUPFAM" id="SSF58104">
    <property type="entry name" value="Methyl-accepting chemotaxis protein (MCP) signaling domain"/>
    <property type="match status" value="1"/>
</dbReference>
<dbReference type="GO" id="GO:0006935">
    <property type="term" value="P:chemotaxis"/>
    <property type="evidence" value="ECO:0007669"/>
    <property type="project" value="UniProtKB-KW"/>
</dbReference>
<evidence type="ECO:0000313" key="8">
    <source>
        <dbReference type="Proteomes" id="UP000233256"/>
    </source>
</evidence>